<dbReference type="STRING" id="419005.HMPREF1860_01699"/>
<feature type="signal peptide" evidence="1">
    <location>
        <begin position="1"/>
        <end position="21"/>
    </location>
</feature>
<feature type="chain" id="PRO_5007462308" description="Haem-binding uptake Tiki superfamily ChaN domain-containing protein" evidence="1">
    <location>
        <begin position="22"/>
        <end position="292"/>
    </location>
</feature>
<keyword evidence="1" id="KW-0732">Signal</keyword>
<feature type="domain" description="Haem-binding uptake Tiki superfamily ChaN" evidence="2">
    <location>
        <begin position="43"/>
        <end position="247"/>
    </location>
</feature>
<dbReference type="SUPFAM" id="SSF159501">
    <property type="entry name" value="EreA/ChaN-like"/>
    <property type="match status" value="1"/>
</dbReference>
<proteinExistence type="predicted"/>
<dbReference type="PATRIC" id="fig|419005.5.peg.1695"/>
<dbReference type="Pfam" id="PF04187">
    <property type="entry name" value="Cofac_haem_bdg"/>
    <property type="match status" value="1"/>
</dbReference>
<dbReference type="CDD" id="cd14727">
    <property type="entry name" value="ChanN-like"/>
    <property type="match status" value="1"/>
</dbReference>
<dbReference type="Gene3D" id="3.40.50.11550">
    <property type="match status" value="1"/>
</dbReference>
<protein>
    <recommendedName>
        <fullName evidence="2">Haem-binding uptake Tiki superfamily ChaN domain-containing protein</fullName>
    </recommendedName>
</protein>
<gene>
    <name evidence="3" type="ORF">HMPREF1860_01699</name>
</gene>
<dbReference type="InterPro" id="IPR007314">
    <property type="entry name" value="Cofac_haem-bd_dom"/>
</dbReference>
<comment type="caution">
    <text evidence="3">The sequence shown here is derived from an EMBL/GenBank/DDBJ whole genome shotgun (WGS) entry which is preliminary data.</text>
</comment>
<evidence type="ECO:0000256" key="1">
    <source>
        <dbReference type="SAM" id="SignalP"/>
    </source>
</evidence>
<reference evidence="3 4" key="1">
    <citation type="submission" date="2016-01" db="EMBL/GenBank/DDBJ databases">
        <authorList>
            <person name="Oliw E.H."/>
        </authorList>
    </citation>
    <scope>NUCLEOTIDE SEQUENCE [LARGE SCALE GENOMIC DNA]</scope>
    <source>
        <strain evidence="3 4">DNF00307</strain>
    </source>
</reference>
<evidence type="ECO:0000313" key="3">
    <source>
        <dbReference type="EMBL" id="KXB75663.1"/>
    </source>
</evidence>
<dbReference type="EMBL" id="LSDL01000114">
    <property type="protein sequence ID" value="KXB75663.1"/>
    <property type="molecule type" value="Genomic_DNA"/>
</dbReference>
<dbReference type="Proteomes" id="UP000070531">
    <property type="component" value="Unassembled WGS sequence"/>
</dbReference>
<evidence type="ECO:0000259" key="2">
    <source>
        <dbReference type="Pfam" id="PF04187"/>
    </source>
</evidence>
<name>A0A134B6U6_9BACT</name>
<sequence length="292" mass="33648">MIMKEKLLLLFLLLSSLSINAKKDLRAFALYNNNGKAITFDAMIEEASKYKVVFIGEMHNCPVTHWLELKITEALYAKHKDSLLLGAEMFEADNQLIFNEYLKGVISYDQFNNEMRLWPNYETDYEPLVMFAKEYKRPFIATNVPRRYANVVKNRGLDYLDSLTEEAKRLLPPLPITFTMEGKNNEAFSVMSALHGGNDNPKQMQMAQALKDATMAWNIAKNIGNNYMVHYNGSYHTSHHDGIITYLKEYKPSLTSFVIMAVKQEDISKIDDAYKNLADCYIVIPQDMSRSY</sequence>
<organism evidence="3">
    <name type="scientific">Prevotella amnii</name>
    <dbReference type="NCBI Taxonomy" id="419005"/>
    <lineage>
        <taxon>Bacteria</taxon>
        <taxon>Pseudomonadati</taxon>
        <taxon>Bacteroidota</taxon>
        <taxon>Bacteroidia</taxon>
        <taxon>Bacteroidales</taxon>
        <taxon>Prevotellaceae</taxon>
        <taxon>Prevotella</taxon>
    </lineage>
</organism>
<dbReference type="AlphaFoldDB" id="A0A134B6U6"/>
<accession>A0A134B6U6</accession>
<evidence type="ECO:0000313" key="4">
    <source>
        <dbReference type="Proteomes" id="UP000070531"/>
    </source>
</evidence>